<protein>
    <submittedName>
        <fullName evidence="1">Uncharacterized protein</fullName>
    </submittedName>
</protein>
<dbReference type="EMBL" id="LR796787">
    <property type="protein sequence ID" value="CAB4165923.1"/>
    <property type="molecule type" value="Genomic_DNA"/>
</dbReference>
<organism evidence="1">
    <name type="scientific">uncultured Caudovirales phage</name>
    <dbReference type="NCBI Taxonomy" id="2100421"/>
    <lineage>
        <taxon>Viruses</taxon>
        <taxon>Duplodnaviria</taxon>
        <taxon>Heunggongvirae</taxon>
        <taxon>Uroviricota</taxon>
        <taxon>Caudoviricetes</taxon>
        <taxon>Peduoviridae</taxon>
        <taxon>Maltschvirus</taxon>
        <taxon>Maltschvirus maltsch</taxon>
    </lineage>
</organism>
<proteinExistence type="predicted"/>
<name>A0A6J5P3D9_9CAUD</name>
<sequence length="52" mass="5787">MTYLISFFIVAGVMTHPVVTVHGSQQTCELAKAKLLKDMPKEHKLVASCIDR</sequence>
<accession>A0A6J5P3D9</accession>
<gene>
    <name evidence="1" type="ORF">UFOVP835_5</name>
</gene>
<evidence type="ECO:0000313" key="1">
    <source>
        <dbReference type="EMBL" id="CAB4165923.1"/>
    </source>
</evidence>
<reference evidence="1" key="1">
    <citation type="submission" date="2020-04" db="EMBL/GenBank/DDBJ databases">
        <authorList>
            <person name="Chiriac C."/>
            <person name="Salcher M."/>
            <person name="Ghai R."/>
            <person name="Kavagutti S V."/>
        </authorList>
    </citation>
    <scope>NUCLEOTIDE SEQUENCE</scope>
</reference>